<dbReference type="SUPFAM" id="SSF52172">
    <property type="entry name" value="CheY-like"/>
    <property type="match status" value="1"/>
</dbReference>
<gene>
    <name evidence="3" type="ORF">SMI01S_06660</name>
</gene>
<evidence type="ECO:0000259" key="2">
    <source>
        <dbReference type="PROSITE" id="PS50110"/>
    </source>
</evidence>
<evidence type="ECO:0000313" key="4">
    <source>
        <dbReference type="Proteomes" id="UP000321676"/>
    </source>
</evidence>
<dbReference type="Gene3D" id="3.40.50.2300">
    <property type="match status" value="1"/>
</dbReference>
<organism evidence="3 4">
    <name type="scientific">Sphingobacterium mizutaii NBRC 14946 = DSM 11724</name>
    <dbReference type="NCBI Taxonomy" id="1220576"/>
    <lineage>
        <taxon>Bacteria</taxon>
        <taxon>Pseudomonadati</taxon>
        <taxon>Bacteroidota</taxon>
        <taxon>Sphingobacteriia</taxon>
        <taxon>Sphingobacteriales</taxon>
        <taxon>Sphingobacteriaceae</taxon>
        <taxon>Sphingobacterium</taxon>
    </lineage>
</organism>
<keyword evidence="4" id="KW-1185">Reference proteome</keyword>
<dbReference type="PROSITE" id="PS50110">
    <property type="entry name" value="RESPONSE_REGULATORY"/>
    <property type="match status" value="1"/>
</dbReference>
<dbReference type="Proteomes" id="UP000321676">
    <property type="component" value="Unassembled WGS sequence"/>
</dbReference>
<proteinExistence type="predicted"/>
<feature type="domain" description="Response regulatory" evidence="2">
    <location>
        <begin position="19"/>
        <end position="148"/>
    </location>
</feature>
<protein>
    <submittedName>
        <fullName evidence="3">Response regulator</fullName>
    </submittedName>
</protein>
<dbReference type="SMART" id="SM00448">
    <property type="entry name" value="REC"/>
    <property type="match status" value="1"/>
</dbReference>
<dbReference type="InterPro" id="IPR011006">
    <property type="entry name" value="CheY-like_superfamily"/>
</dbReference>
<dbReference type="EMBL" id="BJXH01000003">
    <property type="protein sequence ID" value="GEM67060.1"/>
    <property type="molecule type" value="Genomic_DNA"/>
</dbReference>
<evidence type="ECO:0000313" key="3">
    <source>
        <dbReference type="EMBL" id="GEM67060.1"/>
    </source>
</evidence>
<accession>A0ABQ0W460</accession>
<dbReference type="Pfam" id="PF00072">
    <property type="entry name" value="Response_reg"/>
    <property type="match status" value="1"/>
</dbReference>
<comment type="caution">
    <text evidence="3">The sequence shown here is derived from an EMBL/GenBank/DDBJ whole genome shotgun (WGS) entry which is preliminary data.</text>
</comment>
<dbReference type="PANTHER" id="PTHR44520">
    <property type="entry name" value="RESPONSE REGULATOR RCP1-RELATED"/>
    <property type="match status" value="1"/>
</dbReference>
<dbReference type="InterPro" id="IPR052893">
    <property type="entry name" value="TCS_response_regulator"/>
</dbReference>
<feature type="modified residue" description="4-aspartylphosphate" evidence="1">
    <location>
        <position position="77"/>
    </location>
</feature>
<reference evidence="3 4" key="1">
    <citation type="submission" date="2019-07" db="EMBL/GenBank/DDBJ databases">
        <title>Whole genome shotgun sequence of Sphingobacterium mizutaii NBRC 14946.</title>
        <authorList>
            <person name="Hosoyama A."/>
            <person name="Uohara A."/>
            <person name="Ohji S."/>
            <person name="Ichikawa N."/>
        </authorList>
    </citation>
    <scope>NUCLEOTIDE SEQUENCE [LARGE SCALE GENOMIC DNA]</scope>
    <source>
        <strain evidence="3 4">NBRC 14946</strain>
    </source>
</reference>
<sequence>MCLMMEKSELSAEKEKIFEIILIDDDSIFCFLVSKMIQSFTNMKIDLKIFSDGIIALNHLNALHIKGVAFPNVLLVDINMPLMNGWQFLEELESMKIFAGIDVPRVLIVSSSVSQEDLARANKIPYIERYLTKPFTAEQLFQALNVSN</sequence>
<evidence type="ECO:0000256" key="1">
    <source>
        <dbReference type="PROSITE-ProRule" id="PRU00169"/>
    </source>
</evidence>
<keyword evidence="1" id="KW-0597">Phosphoprotein</keyword>
<dbReference type="PANTHER" id="PTHR44520:SF2">
    <property type="entry name" value="RESPONSE REGULATOR RCP1"/>
    <property type="match status" value="1"/>
</dbReference>
<name>A0ABQ0W460_9SPHI</name>
<dbReference type="InterPro" id="IPR001789">
    <property type="entry name" value="Sig_transdc_resp-reg_receiver"/>
</dbReference>